<evidence type="ECO:0000313" key="1">
    <source>
        <dbReference type="EMBL" id="KAJ8114947.1"/>
    </source>
</evidence>
<keyword evidence="2" id="KW-1185">Reference proteome</keyword>
<gene>
    <name evidence="1" type="ORF">OPT61_g3294</name>
</gene>
<evidence type="ECO:0000313" key="2">
    <source>
        <dbReference type="Proteomes" id="UP001153331"/>
    </source>
</evidence>
<organism evidence="1 2">
    <name type="scientific">Boeremia exigua</name>
    <dbReference type="NCBI Taxonomy" id="749465"/>
    <lineage>
        <taxon>Eukaryota</taxon>
        <taxon>Fungi</taxon>
        <taxon>Dikarya</taxon>
        <taxon>Ascomycota</taxon>
        <taxon>Pezizomycotina</taxon>
        <taxon>Dothideomycetes</taxon>
        <taxon>Pleosporomycetidae</taxon>
        <taxon>Pleosporales</taxon>
        <taxon>Pleosporineae</taxon>
        <taxon>Didymellaceae</taxon>
        <taxon>Boeremia</taxon>
    </lineage>
</organism>
<dbReference type="Proteomes" id="UP001153331">
    <property type="component" value="Unassembled WGS sequence"/>
</dbReference>
<comment type="caution">
    <text evidence="1">The sequence shown here is derived from an EMBL/GenBank/DDBJ whole genome shotgun (WGS) entry which is preliminary data.</text>
</comment>
<proteinExistence type="predicted"/>
<name>A0ACC2IIN1_9PLEO</name>
<reference evidence="1" key="1">
    <citation type="submission" date="2022-11" db="EMBL/GenBank/DDBJ databases">
        <title>Genome Sequence of Boeremia exigua.</title>
        <authorList>
            <person name="Buettner E."/>
        </authorList>
    </citation>
    <scope>NUCLEOTIDE SEQUENCE</scope>
    <source>
        <strain evidence="1">CU02</strain>
    </source>
</reference>
<accession>A0ACC2IIN1</accession>
<protein>
    <submittedName>
        <fullName evidence="1">Uncharacterized protein</fullName>
    </submittedName>
</protein>
<sequence>MIRDTQSTYFEVHGSKDKLLREMSNITASAIVDGPNPFWMLLRFIDPNPRQIEQISGKVRETYEILPPTKMSGLHQLLMPLCEDHDYLAVSYCWNPKDAYSSPLDVPEYQVQEPGFPARNIRCPAAVFHRAVRYAREIGCRHVWIDQECINQNDNTDVQYHLNIMHQLYTSSMATLAVLSKPLSVSESLHLLTEANDQNTRAFHDTAIKISQDDLFTRTWILQEVMCGNEVSLSIPLDASLQSATREDDSLIIPFRDFIHQWHDGHLNMGLSWATVPAPIFQPLWLGITQNERHESGEEAAIMSTLFRQMENCENHIVADRVSIFANIFDLSKRVATTALSPECSLITALLVQLLVVIWSPEGLQTKLSSPDDPFWDDVLEQTIFDICDRERQLSAMRPVHENIE</sequence>
<dbReference type="EMBL" id="JAPHNI010000166">
    <property type="protein sequence ID" value="KAJ8114947.1"/>
    <property type="molecule type" value="Genomic_DNA"/>
</dbReference>